<comment type="caution">
    <text evidence="1">The sequence shown here is derived from an EMBL/GenBank/DDBJ whole genome shotgun (WGS) entry which is preliminary data.</text>
</comment>
<dbReference type="EMBL" id="BALG01000002">
    <property type="protein sequence ID" value="GAC40718.1"/>
    <property type="molecule type" value="Genomic_DNA"/>
</dbReference>
<accession>M9M0Z4</accession>
<dbReference type="Gene3D" id="3.40.50.300">
    <property type="entry name" value="P-loop containing nucleotide triphosphate hydrolases"/>
    <property type="match status" value="1"/>
</dbReference>
<dbReference type="AlphaFoldDB" id="M9M0Z4"/>
<dbReference type="RefSeq" id="WP_006283933.1">
    <property type="nucleotide sequence ID" value="NZ_BALG01000002.1"/>
</dbReference>
<gene>
    <name evidence="1" type="ORF">PPOP_0045</name>
</gene>
<dbReference type="InterPro" id="IPR027417">
    <property type="entry name" value="P-loop_NTPase"/>
</dbReference>
<reference evidence="1 2" key="1">
    <citation type="submission" date="2012-10" db="EMBL/GenBank/DDBJ databases">
        <title>Draft Genome Sequence of Paenibacillus popilliae ATCC 14706T.</title>
        <authorList>
            <person name="Iiyama K."/>
            <person name="Mori K."/>
            <person name="Mon H."/>
            <person name="Chieda Y."/>
            <person name="Lee J.M."/>
            <person name="Kusakabe T."/>
            <person name="Tashiro K."/>
            <person name="Asano S."/>
            <person name="Yasunaga-Aoki C."/>
            <person name="Shimizu S."/>
        </authorList>
    </citation>
    <scope>NUCLEOTIDE SEQUENCE [LARGE SCALE GENOMIC DNA]</scope>
    <source>
        <strain evidence="1 2">ATCC 14706</strain>
    </source>
</reference>
<organism evidence="1 2">
    <name type="scientific">Paenibacillus popilliae ATCC 14706</name>
    <dbReference type="NCBI Taxonomy" id="1212764"/>
    <lineage>
        <taxon>Bacteria</taxon>
        <taxon>Bacillati</taxon>
        <taxon>Bacillota</taxon>
        <taxon>Bacilli</taxon>
        <taxon>Bacillales</taxon>
        <taxon>Paenibacillaceae</taxon>
        <taxon>Paenibacillus</taxon>
    </lineage>
</organism>
<keyword evidence="2" id="KW-1185">Reference proteome</keyword>
<proteinExistence type="predicted"/>
<dbReference type="SUPFAM" id="SSF52540">
    <property type="entry name" value="P-loop containing nucleoside triphosphate hydrolases"/>
    <property type="match status" value="1"/>
</dbReference>
<evidence type="ECO:0000313" key="1">
    <source>
        <dbReference type="EMBL" id="GAC40718.1"/>
    </source>
</evidence>
<protein>
    <submittedName>
        <fullName evidence="1">ATPase component/photorepair protein PhrA</fullName>
    </submittedName>
</protein>
<dbReference type="Proteomes" id="UP000029453">
    <property type="component" value="Unassembled WGS sequence"/>
</dbReference>
<dbReference type="CDD" id="cd00267">
    <property type="entry name" value="ABC_ATPase"/>
    <property type="match status" value="1"/>
</dbReference>
<name>M9M0Z4_PAEPP</name>
<evidence type="ECO:0000313" key="2">
    <source>
        <dbReference type="Proteomes" id="UP000029453"/>
    </source>
</evidence>
<sequence>MKLVRGQEHQAFMPGRPTAAAGSSQALYVYSPFCGTCRLAERMLARALMGDPELLIKDEPCSGLDIYEREKLLQDMALLSGLST</sequence>